<keyword evidence="3" id="KW-1185">Reference proteome</keyword>
<feature type="transmembrane region" description="Helical" evidence="1">
    <location>
        <begin position="33"/>
        <end position="50"/>
    </location>
</feature>
<proteinExistence type="predicted"/>
<comment type="caution">
    <text evidence="2">The sequence shown here is derived from an EMBL/GenBank/DDBJ whole genome shotgun (WGS) entry which is preliminary data.</text>
</comment>
<organism evidence="2 3">
    <name type="scientific">Posidoniimonas corsicana</name>
    <dbReference type="NCBI Taxonomy" id="1938618"/>
    <lineage>
        <taxon>Bacteria</taxon>
        <taxon>Pseudomonadati</taxon>
        <taxon>Planctomycetota</taxon>
        <taxon>Planctomycetia</taxon>
        <taxon>Pirellulales</taxon>
        <taxon>Lacipirellulaceae</taxon>
        <taxon>Posidoniimonas</taxon>
    </lineage>
</organism>
<feature type="transmembrane region" description="Helical" evidence="1">
    <location>
        <begin position="139"/>
        <end position="163"/>
    </location>
</feature>
<feature type="transmembrane region" description="Helical" evidence="1">
    <location>
        <begin position="62"/>
        <end position="81"/>
    </location>
</feature>
<gene>
    <name evidence="2" type="ORF">KOR34_34850</name>
</gene>
<dbReference type="AlphaFoldDB" id="A0A5C5V7E3"/>
<protein>
    <submittedName>
        <fullName evidence="2">Uncharacterized protein</fullName>
    </submittedName>
</protein>
<name>A0A5C5V7E3_9BACT</name>
<sequence>MPDDSGNPYASPEAAADNAQVAADGRMPGSVKLAIGCLSLFAMVVAANLLRNLADYGGSTGFLVVHLGPLAMVLIVLAGVAQRSPIAAAMASLFSAVGAMLLTLVVLSAVAVIVAEVWAGIGIGGVWVSGVPGEFDPALWAYSVAVAVLGSLAGALWTVVGALRTRSARVYFGRTASVAGRGTTTSP</sequence>
<evidence type="ECO:0000313" key="2">
    <source>
        <dbReference type="EMBL" id="TWT33652.1"/>
    </source>
</evidence>
<dbReference type="EMBL" id="SIHJ01000002">
    <property type="protein sequence ID" value="TWT33652.1"/>
    <property type="molecule type" value="Genomic_DNA"/>
</dbReference>
<evidence type="ECO:0000256" key="1">
    <source>
        <dbReference type="SAM" id="Phobius"/>
    </source>
</evidence>
<reference evidence="2 3" key="1">
    <citation type="submission" date="2019-02" db="EMBL/GenBank/DDBJ databases">
        <title>Deep-cultivation of Planctomycetes and their phenomic and genomic characterization uncovers novel biology.</title>
        <authorList>
            <person name="Wiegand S."/>
            <person name="Jogler M."/>
            <person name="Boedeker C."/>
            <person name="Pinto D."/>
            <person name="Vollmers J."/>
            <person name="Rivas-Marin E."/>
            <person name="Kohn T."/>
            <person name="Peeters S.H."/>
            <person name="Heuer A."/>
            <person name="Rast P."/>
            <person name="Oberbeckmann S."/>
            <person name="Bunk B."/>
            <person name="Jeske O."/>
            <person name="Meyerdierks A."/>
            <person name="Storesund J.E."/>
            <person name="Kallscheuer N."/>
            <person name="Luecker S."/>
            <person name="Lage O.M."/>
            <person name="Pohl T."/>
            <person name="Merkel B.J."/>
            <person name="Hornburger P."/>
            <person name="Mueller R.-W."/>
            <person name="Bruemmer F."/>
            <person name="Labrenz M."/>
            <person name="Spormann A.M."/>
            <person name="Op Den Camp H."/>
            <person name="Overmann J."/>
            <person name="Amann R."/>
            <person name="Jetten M.S.M."/>
            <person name="Mascher T."/>
            <person name="Medema M.H."/>
            <person name="Devos D.P."/>
            <person name="Kaster A.-K."/>
            <person name="Ovreas L."/>
            <person name="Rohde M."/>
            <person name="Galperin M.Y."/>
            <person name="Jogler C."/>
        </authorList>
    </citation>
    <scope>NUCLEOTIDE SEQUENCE [LARGE SCALE GENOMIC DNA]</scope>
    <source>
        <strain evidence="2 3">KOR34</strain>
    </source>
</reference>
<keyword evidence="1" id="KW-0472">Membrane</keyword>
<dbReference type="OrthoDB" id="9800053at2"/>
<keyword evidence="1" id="KW-0812">Transmembrane</keyword>
<accession>A0A5C5V7E3</accession>
<keyword evidence="1" id="KW-1133">Transmembrane helix</keyword>
<dbReference type="RefSeq" id="WP_146566449.1">
    <property type="nucleotide sequence ID" value="NZ_SIHJ01000002.1"/>
</dbReference>
<dbReference type="Proteomes" id="UP000316714">
    <property type="component" value="Unassembled WGS sequence"/>
</dbReference>
<feature type="transmembrane region" description="Helical" evidence="1">
    <location>
        <begin position="93"/>
        <end position="119"/>
    </location>
</feature>
<evidence type="ECO:0000313" key="3">
    <source>
        <dbReference type="Proteomes" id="UP000316714"/>
    </source>
</evidence>